<sequence>MIIGQQVPPLPARSRQHMGGPAREGRRGSESGAEVVRNVLITVARLLTVMERQVGSRSGGGGGGGGGGNEIMVDNFG</sequence>
<gene>
    <name evidence="2" type="ORF">E2C01_038443</name>
</gene>
<dbReference type="EMBL" id="VSRR010006425">
    <property type="protein sequence ID" value="MPC44763.1"/>
    <property type="molecule type" value="Genomic_DNA"/>
</dbReference>
<dbReference type="AlphaFoldDB" id="A0A5B7FI03"/>
<protein>
    <submittedName>
        <fullName evidence="2">Uncharacterized protein</fullName>
    </submittedName>
</protein>
<feature type="region of interest" description="Disordered" evidence="1">
    <location>
        <begin position="1"/>
        <end position="31"/>
    </location>
</feature>
<reference evidence="2 3" key="1">
    <citation type="submission" date="2019-05" db="EMBL/GenBank/DDBJ databases">
        <title>Another draft genome of Portunus trituberculatus and its Hox gene families provides insights of decapod evolution.</title>
        <authorList>
            <person name="Jeong J.-H."/>
            <person name="Song I."/>
            <person name="Kim S."/>
            <person name="Choi T."/>
            <person name="Kim D."/>
            <person name="Ryu S."/>
            <person name="Kim W."/>
        </authorList>
    </citation>
    <scope>NUCLEOTIDE SEQUENCE [LARGE SCALE GENOMIC DNA]</scope>
    <source>
        <tissue evidence="2">Muscle</tissue>
    </source>
</reference>
<dbReference type="Proteomes" id="UP000324222">
    <property type="component" value="Unassembled WGS sequence"/>
</dbReference>
<feature type="region of interest" description="Disordered" evidence="1">
    <location>
        <begin position="54"/>
        <end position="77"/>
    </location>
</feature>
<evidence type="ECO:0000256" key="1">
    <source>
        <dbReference type="SAM" id="MobiDB-lite"/>
    </source>
</evidence>
<accession>A0A5B7FI03</accession>
<comment type="caution">
    <text evidence="2">The sequence shown here is derived from an EMBL/GenBank/DDBJ whole genome shotgun (WGS) entry which is preliminary data.</text>
</comment>
<evidence type="ECO:0000313" key="3">
    <source>
        <dbReference type="Proteomes" id="UP000324222"/>
    </source>
</evidence>
<proteinExistence type="predicted"/>
<organism evidence="2 3">
    <name type="scientific">Portunus trituberculatus</name>
    <name type="common">Swimming crab</name>
    <name type="synonym">Neptunus trituberculatus</name>
    <dbReference type="NCBI Taxonomy" id="210409"/>
    <lineage>
        <taxon>Eukaryota</taxon>
        <taxon>Metazoa</taxon>
        <taxon>Ecdysozoa</taxon>
        <taxon>Arthropoda</taxon>
        <taxon>Crustacea</taxon>
        <taxon>Multicrustacea</taxon>
        <taxon>Malacostraca</taxon>
        <taxon>Eumalacostraca</taxon>
        <taxon>Eucarida</taxon>
        <taxon>Decapoda</taxon>
        <taxon>Pleocyemata</taxon>
        <taxon>Brachyura</taxon>
        <taxon>Eubrachyura</taxon>
        <taxon>Portunoidea</taxon>
        <taxon>Portunidae</taxon>
        <taxon>Portuninae</taxon>
        <taxon>Portunus</taxon>
    </lineage>
</organism>
<evidence type="ECO:0000313" key="2">
    <source>
        <dbReference type="EMBL" id="MPC44763.1"/>
    </source>
</evidence>
<keyword evidence="3" id="KW-1185">Reference proteome</keyword>
<name>A0A5B7FI03_PORTR</name>
<feature type="compositionally biased region" description="Gly residues" evidence="1">
    <location>
        <begin position="57"/>
        <end position="69"/>
    </location>
</feature>